<dbReference type="InterPro" id="IPR002712">
    <property type="entry name" value="CcdB"/>
</dbReference>
<keyword evidence="4" id="KW-1277">Toxin-antitoxin system</keyword>
<evidence type="ECO:0000256" key="3">
    <source>
        <dbReference type="ARBA" id="ARBA00022491"/>
    </source>
</evidence>
<name>A0A426JE66_9GAMM</name>
<evidence type="ECO:0000256" key="7">
    <source>
        <dbReference type="ARBA" id="ARBA00029628"/>
    </source>
</evidence>
<dbReference type="SUPFAM" id="SSF50118">
    <property type="entry name" value="Cell growth inhibitor/plasmid maintenance toxic component"/>
    <property type="match status" value="1"/>
</dbReference>
<reference evidence="9" key="1">
    <citation type="submission" date="2018-11" db="EMBL/GenBank/DDBJ databases">
        <title>Draft genome sequences of proposed Pectobacterium aquaticum sp. nov. isolated in France from fresh water.</title>
        <authorList>
            <person name="Pedron J."/>
            <person name="Barny M.A."/>
        </authorList>
    </citation>
    <scope>NUCLEOTIDE SEQUENCE [LARGE SCALE GENOMIC DNA]</scope>
    <source>
        <strain evidence="9">A35-S23-M15</strain>
    </source>
</reference>
<proteinExistence type="inferred from homology"/>
<organism evidence="9 10">
    <name type="scientific">Pectobacterium aquaticum</name>
    <dbReference type="NCBI Taxonomy" id="2204145"/>
    <lineage>
        <taxon>Bacteria</taxon>
        <taxon>Pseudomonadati</taxon>
        <taxon>Pseudomonadota</taxon>
        <taxon>Gammaproteobacteria</taxon>
        <taxon>Enterobacterales</taxon>
        <taxon>Pectobacteriaceae</taxon>
        <taxon>Pectobacterium</taxon>
    </lineage>
</organism>
<evidence type="ECO:0000313" key="10">
    <source>
        <dbReference type="Proteomes" id="UP000256817"/>
    </source>
</evidence>
<accession>A0A426JE66</accession>
<dbReference type="Gene3D" id="2.30.30.110">
    <property type="match status" value="1"/>
</dbReference>
<dbReference type="Pfam" id="PF01845">
    <property type="entry name" value="CcdB"/>
    <property type="match status" value="1"/>
</dbReference>
<dbReference type="Proteomes" id="UP000256817">
    <property type="component" value="Unassembled WGS sequence"/>
</dbReference>
<protein>
    <recommendedName>
        <fullName evidence="2">Toxin CcdB</fullName>
    </recommendedName>
    <alternativeName>
        <fullName evidence="8">Cytotoxic protein CcdB</fullName>
    </alternativeName>
    <alternativeName>
        <fullName evidence="7">Protein LetD</fullName>
    </alternativeName>
</protein>
<evidence type="ECO:0000256" key="1">
    <source>
        <dbReference type="ARBA" id="ARBA00005230"/>
    </source>
</evidence>
<keyword evidence="6" id="KW-0804">Transcription</keyword>
<evidence type="ECO:0000313" key="9">
    <source>
        <dbReference type="EMBL" id="RRO11447.1"/>
    </source>
</evidence>
<comment type="similarity">
    <text evidence="1">Belongs to the CcdB toxin family.</text>
</comment>
<evidence type="ECO:0000256" key="2">
    <source>
        <dbReference type="ARBA" id="ARBA00015075"/>
    </source>
</evidence>
<evidence type="ECO:0000256" key="8">
    <source>
        <dbReference type="ARBA" id="ARBA00033135"/>
    </source>
</evidence>
<dbReference type="EMBL" id="QHJW02000006">
    <property type="protein sequence ID" value="RRO11447.1"/>
    <property type="molecule type" value="Genomic_DNA"/>
</dbReference>
<dbReference type="InterPro" id="IPR011067">
    <property type="entry name" value="Plasmid_toxin/cell-grow_inhib"/>
</dbReference>
<evidence type="ECO:0000256" key="4">
    <source>
        <dbReference type="ARBA" id="ARBA00022649"/>
    </source>
</evidence>
<comment type="caution">
    <text evidence="9">The sequence shown here is derived from an EMBL/GenBank/DDBJ whole genome shotgun (WGS) entry which is preliminary data.</text>
</comment>
<evidence type="ECO:0000256" key="5">
    <source>
        <dbReference type="ARBA" id="ARBA00023015"/>
    </source>
</evidence>
<evidence type="ECO:0000256" key="6">
    <source>
        <dbReference type="ARBA" id="ARBA00023163"/>
    </source>
</evidence>
<keyword evidence="5" id="KW-0805">Transcription regulation</keyword>
<keyword evidence="3" id="KW-0678">Repressor</keyword>
<gene>
    <name evidence="9" type="ORF">DMB85_003820</name>
</gene>
<keyword evidence="10" id="KW-1185">Reference proteome</keyword>
<dbReference type="RefSeq" id="WP_116237647.1">
    <property type="nucleotide sequence ID" value="NZ_JADOYB010000035.1"/>
</dbReference>
<sequence length="110" mass="12194">MQDVLTTQFTVYGNTGKSAVYRLLLDVPSDIIGQLNRRIVIPLLPIEKYLAGRRLDRLVPVVRLTDGKEYAVMTHELTSIPVQALGAVFCDASQYRSQVKAAIDFLPGGF</sequence>